<dbReference type="Proteomes" id="UP000191905">
    <property type="component" value="Unassembled WGS sequence"/>
</dbReference>
<sequence length="261" mass="28908">MPERTVDLAQARGPDGTLLYAIGDVHGRLDLLAAMHHHIAAEIELALFEGKAADWRIVHLGDYVDRGPDSKGVLDFLVAAQKRDARNVMLAGNHDVGFLGFLEDPARGQLFLNFGGVETARSYGVELYSAPTLEEDHADLLSAIPDAHMIFLRALDFSVIFGDFFFCHAGIRPGRPLDRQRIHDLIWIRDEFLDNDDNYTKVVVHGHTPASEAELRRNRINVDTRAYETGRLTALAVNGAKKRILSATNDGVFQRSAAVTP</sequence>
<organism evidence="2 3">
    <name type="scientific">Manganibacter manganicus</name>
    <dbReference type="NCBI Taxonomy" id="1873176"/>
    <lineage>
        <taxon>Bacteria</taxon>
        <taxon>Pseudomonadati</taxon>
        <taxon>Pseudomonadota</taxon>
        <taxon>Alphaproteobacteria</taxon>
        <taxon>Hyphomicrobiales</taxon>
        <taxon>Phyllobacteriaceae</taxon>
        <taxon>Manganibacter</taxon>
    </lineage>
</organism>
<dbReference type="InterPro" id="IPR029052">
    <property type="entry name" value="Metallo-depent_PP-like"/>
</dbReference>
<dbReference type="GO" id="GO:0005737">
    <property type="term" value="C:cytoplasm"/>
    <property type="evidence" value="ECO:0007669"/>
    <property type="project" value="TreeGrafter"/>
</dbReference>
<dbReference type="PANTHER" id="PTHR42850:SF4">
    <property type="entry name" value="ZINC-DEPENDENT ENDOPOLYPHOSPHATASE"/>
    <property type="match status" value="1"/>
</dbReference>
<comment type="caution">
    <text evidence="2">The sequence shown here is derived from an EMBL/GenBank/DDBJ whole genome shotgun (WGS) entry which is preliminary data.</text>
</comment>
<reference evidence="2 3" key="1">
    <citation type="journal article" date="2016" name="Int. J. Syst. Evol. Microbiol.">
        <title>Pseudaminobacter manganicus sp. nov., isolated from sludge of a manganese mine.</title>
        <authorList>
            <person name="Li J."/>
            <person name="Huang J."/>
            <person name="Liao S."/>
            <person name="Wang G."/>
        </authorList>
    </citation>
    <scope>NUCLEOTIDE SEQUENCE [LARGE SCALE GENOMIC DNA]</scope>
    <source>
        <strain evidence="2 3">JH-7</strain>
    </source>
</reference>
<protein>
    <submittedName>
        <fullName evidence="2">Metallophosphatase</fullName>
    </submittedName>
</protein>
<feature type="domain" description="Calcineurin-like phosphoesterase" evidence="1">
    <location>
        <begin position="20"/>
        <end position="211"/>
    </location>
</feature>
<dbReference type="AlphaFoldDB" id="A0A1V8RQ13"/>
<dbReference type="GO" id="GO:0110154">
    <property type="term" value="P:RNA decapping"/>
    <property type="evidence" value="ECO:0007669"/>
    <property type="project" value="TreeGrafter"/>
</dbReference>
<dbReference type="RefSeq" id="WP_245295251.1">
    <property type="nucleotide sequence ID" value="NZ_MDET01000018.1"/>
</dbReference>
<dbReference type="InterPro" id="IPR004843">
    <property type="entry name" value="Calcineurin-like_PHP"/>
</dbReference>
<dbReference type="GO" id="GO:0008803">
    <property type="term" value="F:bis(5'-nucleosyl)-tetraphosphatase (symmetrical) activity"/>
    <property type="evidence" value="ECO:0007669"/>
    <property type="project" value="TreeGrafter"/>
</dbReference>
<dbReference type="SUPFAM" id="SSF56300">
    <property type="entry name" value="Metallo-dependent phosphatases"/>
    <property type="match status" value="1"/>
</dbReference>
<accession>A0A1V8RQ13</accession>
<dbReference type="PANTHER" id="PTHR42850">
    <property type="entry name" value="METALLOPHOSPHOESTERASE"/>
    <property type="match status" value="1"/>
</dbReference>
<gene>
    <name evidence="2" type="ORF">BFN67_19165</name>
</gene>
<evidence type="ECO:0000313" key="2">
    <source>
        <dbReference type="EMBL" id="OQM75276.1"/>
    </source>
</evidence>
<dbReference type="EMBL" id="MDET01000018">
    <property type="protein sequence ID" value="OQM75276.1"/>
    <property type="molecule type" value="Genomic_DNA"/>
</dbReference>
<dbReference type="GO" id="GO:0016791">
    <property type="term" value="F:phosphatase activity"/>
    <property type="evidence" value="ECO:0007669"/>
    <property type="project" value="TreeGrafter"/>
</dbReference>
<dbReference type="STRING" id="1873176.BFN67_19165"/>
<evidence type="ECO:0000313" key="3">
    <source>
        <dbReference type="Proteomes" id="UP000191905"/>
    </source>
</evidence>
<proteinExistence type="predicted"/>
<dbReference type="InterPro" id="IPR050126">
    <property type="entry name" value="Ap4A_hydrolase"/>
</dbReference>
<dbReference type="Gene3D" id="3.60.21.10">
    <property type="match status" value="1"/>
</dbReference>
<keyword evidence="3" id="KW-1185">Reference proteome</keyword>
<name>A0A1V8RQ13_9HYPH</name>
<dbReference type="Pfam" id="PF00149">
    <property type="entry name" value="Metallophos"/>
    <property type="match status" value="1"/>
</dbReference>
<evidence type="ECO:0000259" key="1">
    <source>
        <dbReference type="Pfam" id="PF00149"/>
    </source>
</evidence>